<proteinExistence type="predicted"/>
<evidence type="ECO:0000313" key="2">
    <source>
        <dbReference type="EMBL" id="KAL3288714.1"/>
    </source>
</evidence>
<feature type="compositionally biased region" description="Polar residues" evidence="1">
    <location>
        <begin position="45"/>
        <end position="55"/>
    </location>
</feature>
<reference evidence="2 3" key="1">
    <citation type="journal article" date="2021" name="BMC Biol.">
        <title>Horizontally acquired antibacterial genes associated with adaptive radiation of ladybird beetles.</title>
        <authorList>
            <person name="Li H.S."/>
            <person name="Tang X.F."/>
            <person name="Huang Y.H."/>
            <person name="Xu Z.Y."/>
            <person name="Chen M.L."/>
            <person name="Du X.Y."/>
            <person name="Qiu B.Y."/>
            <person name="Chen P.T."/>
            <person name="Zhang W."/>
            <person name="Slipinski A."/>
            <person name="Escalona H.E."/>
            <person name="Waterhouse R.M."/>
            <person name="Zwick A."/>
            <person name="Pang H."/>
        </authorList>
    </citation>
    <scope>NUCLEOTIDE SEQUENCE [LARGE SCALE GENOMIC DNA]</scope>
    <source>
        <strain evidence="2">SYSU2018</strain>
    </source>
</reference>
<organism evidence="2 3">
    <name type="scientific">Cryptolaemus montrouzieri</name>
    <dbReference type="NCBI Taxonomy" id="559131"/>
    <lineage>
        <taxon>Eukaryota</taxon>
        <taxon>Metazoa</taxon>
        <taxon>Ecdysozoa</taxon>
        <taxon>Arthropoda</taxon>
        <taxon>Hexapoda</taxon>
        <taxon>Insecta</taxon>
        <taxon>Pterygota</taxon>
        <taxon>Neoptera</taxon>
        <taxon>Endopterygota</taxon>
        <taxon>Coleoptera</taxon>
        <taxon>Polyphaga</taxon>
        <taxon>Cucujiformia</taxon>
        <taxon>Coccinelloidea</taxon>
        <taxon>Coccinellidae</taxon>
        <taxon>Scymninae</taxon>
        <taxon>Scymnini</taxon>
        <taxon>Cryptolaemus</taxon>
    </lineage>
</organism>
<keyword evidence="3" id="KW-1185">Reference proteome</keyword>
<evidence type="ECO:0000256" key="1">
    <source>
        <dbReference type="SAM" id="MobiDB-lite"/>
    </source>
</evidence>
<dbReference type="Proteomes" id="UP001516400">
    <property type="component" value="Unassembled WGS sequence"/>
</dbReference>
<protein>
    <submittedName>
        <fullName evidence="2">Uncharacterized protein</fullName>
    </submittedName>
</protein>
<sequence>MNTEETDQEEDDYSSEEDDYSSEEDDEPASQGKNGKGKERLRNGNFVNEQVTNDSADIEDIDVTSPVELLELFVRR</sequence>
<feature type="region of interest" description="Disordered" evidence="1">
    <location>
        <begin position="1"/>
        <end position="60"/>
    </location>
</feature>
<comment type="caution">
    <text evidence="2">The sequence shown here is derived from an EMBL/GenBank/DDBJ whole genome shotgun (WGS) entry which is preliminary data.</text>
</comment>
<feature type="compositionally biased region" description="Acidic residues" evidence="1">
    <location>
        <begin position="1"/>
        <end position="28"/>
    </location>
</feature>
<name>A0ABD2PD25_9CUCU</name>
<accession>A0ABD2PD25</accession>
<evidence type="ECO:0000313" key="3">
    <source>
        <dbReference type="Proteomes" id="UP001516400"/>
    </source>
</evidence>
<dbReference type="EMBL" id="JABFTP020000185">
    <property type="protein sequence ID" value="KAL3288714.1"/>
    <property type="molecule type" value="Genomic_DNA"/>
</dbReference>
<gene>
    <name evidence="2" type="ORF">HHI36_003149</name>
</gene>
<dbReference type="AlphaFoldDB" id="A0ABD2PD25"/>